<proteinExistence type="predicted"/>
<dbReference type="AlphaFoldDB" id="E0NS50"/>
<sequence>MKRLEVIFFMFAVLVLWSCKPSVPSQYIQPGEMEDILYDYHLAEAMLQDNNAGAVDGYKQQLYQAAVFRKYGVTKAEFDSSLVYYTRHADRLHDIYERLAKRFNDDAVALGASASDLNKFGAMTAQGDTADIWTGDKSFFLLPKAPYSVQSFYLTADSTYHRGDRIMLNFDAQFIYQDGLREGVAVLAVRFANDSVASRTQQITSATHYSLVLDDEAHLGIREIRGYFMLSNLQGSAVPSTTLRLMSIYHVQLIRMHDNGKKTPSPTDSIAPKDAMPKPDSNGVVPSTLPEAVPADEQLIKSLKQAPQKARLMPPQKR</sequence>
<protein>
    <recommendedName>
        <fullName evidence="2">DUF4296 domain-containing protein</fullName>
    </recommendedName>
</protein>
<dbReference type="InterPro" id="IPR025381">
    <property type="entry name" value="DUF4296"/>
</dbReference>
<name>E0NS50_9BACT</name>
<feature type="domain" description="DUF4296" evidence="2">
    <location>
        <begin position="24"/>
        <end position="105"/>
    </location>
</feature>
<dbReference type="EMBL" id="AEEI01000034">
    <property type="protein sequence ID" value="EFM02013.1"/>
    <property type="molecule type" value="Genomic_DNA"/>
</dbReference>
<reference evidence="3" key="1">
    <citation type="submission" date="2010-07" db="EMBL/GenBank/DDBJ databases">
        <authorList>
            <person name="Muzny D."/>
            <person name="Qin X."/>
            <person name="Deng J."/>
            <person name="Jiang H."/>
            <person name="Liu Y."/>
            <person name="Qu J."/>
            <person name="Song X.-Z."/>
            <person name="Zhang L."/>
            <person name="Thornton R."/>
            <person name="Coyle M."/>
            <person name="Francisco L."/>
            <person name="Jackson L."/>
            <person name="Javaid M."/>
            <person name="Korchina V."/>
            <person name="Kovar C."/>
            <person name="Mata R."/>
            <person name="Mathew T."/>
            <person name="Ngo R."/>
            <person name="Nguyen L."/>
            <person name="Nguyen N."/>
            <person name="Okwuonu G."/>
            <person name="Ongeri F."/>
            <person name="Pham C."/>
            <person name="Simmons D."/>
            <person name="Wilczek-Boney K."/>
            <person name="Hale W."/>
            <person name="Jakkamsetti A."/>
            <person name="Pham P."/>
            <person name="Ruth R."/>
            <person name="San Lucas F."/>
            <person name="Warren J."/>
            <person name="Zhang J."/>
            <person name="Zhao Z."/>
            <person name="Zhou C."/>
            <person name="Zhu D."/>
            <person name="Lee S."/>
            <person name="Bess C."/>
            <person name="Blankenburg K."/>
            <person name="Forbes L."/>
            <person name="Fu Q."/>
            <person name="Gubbala S."/>
            <person name="Hirani K."/>
            <person name="Jayaseelan J.C."/>
            <person name="Lara F."/>
            <person name="Munidasa M."/>
            <person name="Palculict T."/>
            <person name="Patil S."/>
            <person name="Pu L.-L."/>
            <person name="Saada N."/>
            <person name="Tang L."/>
            <person name="Weissenberger G."/>
            <person name="Zhu Y."/>
            <person name="Hemphill L."/>
            <person name="Shang Y."/>
            <person name="Youmans B."/>
            <person name="Ayvaz T."/>
            <person name="Ross M."/>
            <person name="Santibanez J."/>
            <person name="Aqrawi P."/>
            <person name="Gross S."/>
            <person name="Joshi V."/>
            <person name="Fowler G."/>
            <person name="Nazareth L."/>
            <person name="Reid J."/>
            <person name="Worley K."/>
            <person name="Petrosino J."/>
            <person name="Highlander S."/>
            <person name="Gibbs R."/>
        </authorList>
    </citation>
    <scope>NUCLEOTIDE SEQUENCE [LARGE SCALE GENOMIC DNA]</scope>
    <source>
        <strain evidence="3">DSM 16973</strain>
    </source>
</reference>
<gene>
    <name evidence="3" type="ORF">HMPREF0658_1001</name>
</gene>
<dbReference type="Proteomes" id="UP000004394">
    <property type="component" value="Unassembled WGS sequence"/>
</dbReference>
<dbReference type="eggNOG" id="ENOG5033DU3">
    <property type="taxonomic scope" value="Bacteria"/>
</dbReference>
<dbReference type="STRING" id="862515.HMPREF0658_1001"/>
<evidence type="ECO:0000259" key="2">
    <source>
        <dbReference type="Pfam" id="PF14129"/>
    </source>
</evidence>
<organism evidence="3 4">
    <name type="scientific">Hoylesella marshii DSM 16973 = JCM 13450</name>
    <dbReference type="NCBI Taxonomy" id="862515"/>
    <lineage>
        <taxon>Bacteria</taxon>
        <taxon>Pseudomonadati</taxon>
        <taxon>Bacteroidota</taxon>
        <taxon>Bacteroidia</taxon>
        <taxon>Bacteroidales</taxon>
        <taxon>Prevotellaceae</taxon>
        <taxon>Hoylesella</taxon>
    </lineage>
</organism>
<comment type="caution">
    <text evidence="3">The sequence shown here is derived from an EMBL/GenBank/DDBJ whole genome shotgun (WGS) entry which is preliminary data.</text>
</comment>
<evidence type="ECO:0000313" key="4">
    <source>
        <dbReference type="Proteomes" id="UP000004394"/>
    </source>
</evidence>
<feature type="region of interest" description="Disordered" evidence="1">
    <location>
        <begin position="258"/>
        <end position="291"/>
    </location>
</feature>
<dbReference type="RefSeq" id="WP_006948924.1">
    <property type="nucleotide sequence ID" value="NZ_BAJI01000011.1"/>
</dbReference>
<accession>E0NS50</accession>
<dbReference type="HOGENOM" id="CLU_065523_0_0_10"/>
<keyword evidence="4" id="KW-1185">Reference proteome</keyword>
<dbReference type="Pfam" id="PF14129">
    <property type="entry name" value="DUF4296"/>
    <property type="match status" value="1"/>
</dbReference>
<evidence type="ECO:0000256" key="1">
    <source>
        <dbReference type="SAM" id="MobiDB-lite"/>
    </source>
</evidence>
<evidence type="ECO:0000313" key="3">
    <source>
        <dbReference type="EMBL" id="EFM02013.1"/>
    </source>
</evidence>
<dbReference type="BioCyc" id="PMAR862515-HMP:GMOO-1017-MONOMER"/>